<evidence type="ECO:0000313" key="3">
    <source>
        <dbReference type="Proteomes" id="UP000319383"/>
    </source>
</evidence>
<evidence type="ECO:0008006" key="4">
    <source>
        <dbReference type="Google" id="ProtNLM"/>
    </source>
</evidence>
<dbReference type="AlphaFoldDB" id="A0A517ZPH7"/>
<dbReference type="EMBL" id="CP036276">
    <property type="protein sequence ID" value="QDU44383.1"/>
    <property type="molecule type" value="Genomic_DNA"/>
</dbReference>
<evidence type="ECO:0000256" key="1">
    <source>
        <dbReference type="SAM" id="SignalP"/>
    </source>
</evidence>
<dbReference type="PROSITE" id="PS51257">
    <property type="entry name" value="PROKAR_LIPOPROTEIN"/>
    <property type="match status" value="1"/>
</dbReference>
<name>A0A517ZPH7_9PLAN</name>
<sequence length="127" mass="13779" precursor="true">MKTPFLILSLCGLLLGLGCSGGTSAAPFNKAPFDQKLWNAGGDKRQFMILDIQTHHLHPGMNQSDVLTLLGKPDDEALAKEVTRPAANADIYFFYDIGLTPEAFDTAQFVVVFDGSGKVIETSVFEN</sequence>
<proteinExistence type="predicted"/>
<accession>A0A517ZPH7</accession>
<feature type="signal peptide" evidence="1">
    <location>
        <begin position="1"/>
        <end position="25"/>
    </location>
</feature>
<reference evidence="2 3" key="1">
    <citation type="submission" date="2019-02" db="EMBL/GenBank/DDBJ databases">
        <title>Deep-cultivation of Planctomycetes and their phenomic and genomic characterization uncovers novel biology.</title>
        <authorList>
            <person name="Wiegand S."/>
            <person name="Jogler M."/>
            <person name="Boedeker C."/>
            <person name="Pinto D."/>
            <person name="Vollmers J."/>
            <person name="Rivas-Marin E."/>
            <person name="Kohn T."/>
            <person name="Peeters S.H."/>
            <person name="Heuer A."/>
            <person name="Rast P."/>
            <person name="Oberbeckmann S."/>
            <person name="Bunk B."/>
            <person name="Jeske O."/>
            <person name="Meyerdierks A."/>
            <person name="Storesund J.E."/>
            <person name="Kallscheuer N."/>
            <person name="Luecker S."/>
            <person name="Lage O.M."/>
            <person name="Pohl T."/>
            <person name="Merkel B.J."/>
            <person name="Hornburger P."/>
            <person name="Mueller R.-W."/>
            <person name="Bruemmer F."/>
            <person name="Labrenz M."/>
            <person name="Spormann A.M."/>
            <person name="Op den Camp H."/>
            <person name="Overmann J."/>
            <person name="Amann R."/>
            <person name="Jetten M.S.M."/>
            <person name="Mascher T."/>
            <person name="Medema M.H."/>
            <person name="Devos D.P."/>
            <person name="Kaster A.-K."/>
            <person name="Ovreas L."/>
            <person name="Rohde M."/>
            <person name="Galperin M.Y."/>
            <person name="Jogler C."/>
        </authorList>
    </citation>
    <scope>NUCLEOTIDE SEQUENCE [LARGE SCALE GENOMIC DNA]</scope>
    <source>
        <strain evidence="2 3">Mal52</strain>
    </source>
</reference>
<keyword evidence="3" id="KW-1185">Reference proteome</keyword>
<evidence type="ECO:0000313" key="2">
    <source>
        <dbReference type="EMBL" id="QDU44383.1"/>
    </source>
</evidence>
<keyword evidence="1" id="KW-0732">Signal</keyword>
<protein>
    <recommendedName>
        <fullName evidence="4">Lipoprotein SmpA/OmlA domain-containing protein</fullName>
    </recommendedName>
</protein>
<gene>
    <name evidence="2" type="ORF">Mal52_28640</name>
</gene>
<dbReference type="RefSeq" id="WP_145376750.1">
    <property type="nucleotide sequence ID" value="NZ_CP036276.1"/>
</dbReference>
<dbReference type="KEGG" id="sdyn:Mal52_28640"/>
<feature type="chain" id="PRO_5021852292" description="Lipoprotein SmpA/OmlA domain-containing protein" evidence="1">
    <location>
        <begin position="26"/>
        <end position="127"/>
    </location>
</feature>
<organism evidence="2 3">
    <name type="scientific">Symmachiella dynata</name>
    <dbReference type="NCBI Taxonomy" id="2527995"/>
    <lineage>
        <taxon>Bacteria</taxon>
        <taxon>Pseudomonadati</taxon>
        <taxon>Planctomycetota</taxon>
        <taxon>Planctomycetia</taxon>
        <taxon>Planctomycetales</taxon>
        <taxon>Planctomycetaceae</taxon>
        <taxon>Symmachiella</taxon>
    </lineage>
</organism>
<dbReference type="Proteomes" id="UP000319383">
    <property type="component" value="Chromosome"/>
</dbReference>